<keyword evidence="3" id="KW-1185">Reference proteome</keyword>
<gene>
    <name evidence="2" type="primary">aac(2')-Ie</name>
    <name evidence="2" type="ORF">GCM10023350_06660</name>
</gene>
<reference evidence="3" key="1">
    <citation type="journal article" date="2019" name="Int. J. Syst. Evol. Microbiol.">
        <title>The Global Catalogue of Microorganisms (GCM) 10K type strain sequencing project: providing services to taxonomists for standard genome sequencing and annotation.</title>
        <authorList>
            <consortium name="The Broad Institute Genomics Platform"/>
            <consortium name="The Broad Institute Genome Sequencing Center for Infectious Disease"/>
            <person name="Wu L."/>
            <person name="Ma J."/>
        </authorList>
    </citation>
    <scope>NUCLEOTIDE SEQUENCE [LARGE SCALE GENOMIC DNA]</scope>
    <source>
        <strain evidence="3">JCM 18532</strain>
    </source>
</reference>
<dbReference type="InterPro" id="IPR000182">
    <property type="entry name" value="GNAT_dom"/>
</dbReference>
<evidence type="ECO:0000313" key="2">
    <source>
        <dbReference type="EMBL" id="GAA4726573.1"/>
    </source>
</evidence>
<organism evidence="2 3">
    <name type="scientific">Nocardioides endophyticus</name>
    <dbReference type="NCBI Taxonomy" id="1353775"/>
    <lineage>
        <taxon>Bacteria</taxon>
        <taxon>Bacillati</taxon>
        <taxon>Actinomycetota</taxon>
        <taxon>Actinomycetes</taxon>
        <taxon>Propionibacteriales</taxon>
        <taxon>Nocardioidaceae</taxon>
        <taxon>Nocardioides</taxon>
    </lineage>
</organism>
<proteinExistence type="predicted"/>
<protein>
    <submittedName>
        <fullName evidence="2">Aminoglycoside N-acetyltransferase AAC(2')-Ie</fullName>
    </submittedName>
</protein>
<dbReference type="SUPFAM" id="SSF55729">
    <property type="entry name" value="Acyl-CoA N-acyltransferases (Nat)"/>
    <property type="match status" value="1"/>
</dbReference>
<dbReference type="CDD" id="cd04301">
    <property type="entry name" value="NAT_SF"/>
    <property type="match status" value="1"/>
</dbReference>
<dbReference type="EMBL" id="BAABKN010000005">
    <property type="protein sequence ID" value="GAA4726573.1"/>
    <property type="molecule type" value="Genomic_DNA"/>
</dbReference>
<comment type="caution">
    <text evidence="2">The sequence shown here is derived from an EMBL/GenBank/DDBJ whole genome shotgun (WGS) entry which is preliminary data.</text>
</comment>
<dbReference type="RefSeq" id="WP_345525154.1">
    <property type="nucleotide sequence ID" value="NZ_BAABKN010000005.1"/>
</dbReference>
<dbReference type="PROSITE" id="PS51186">
    <property type="entry name" value="GNAT"/>
    <property type="match status" value="1"/>
</dbReference>
<evidence type="ECO:0000259" key="1">
    <source>
        <dbReference type="PROSITE" id="PS51186"/>
    </source>
</evidence>
<dbReference type="InterPro" id="IPR016181">
    <property type="entry name" value="Acyl_CoA_acyltransferase"/>
</dbReference>
<evidence type="ECO:0000313" key="3">
    <source>
        <dbReference type="Proteomes" id="UP001499882"/>
    </source>
</evidence>
<dbReference type="Pfam" id="PF13527">
    <property type="entry name" value="Acetyltransf_9"/>
    <property type="match status" value="1"/>
</dbReference>
<sequence>MVTVRHTAQLSADELTAARALCDASYSDFGDADWEHALGGMHALVFEDGVLVAHGAVVLRRMLHRGRALRCGYVEAVATDPDHRRRGHGHAVMAGLESLAPAYDLLALCSSREGRSLYESRGWSLWRGPTSVLTPDGLRPTPDEDSIYVLGGPAGLDLDDPISCDWRDADVW</sequence>
<accession>A0ABP8YDN8</accession>
<dbReference type="Proteomes" id="UP001499882">
    <property type="component" value="Unassembled WGS sequence"/>
</dbReference>
<feature type="domain" description="N-acetyltransferase" evidence="1">
    <location>
        <begin position="2"/>
        <end position="141"/>
    </location>
</feature>
<dbReference type="Gene3D" id="3.40.630.30">
    <property type="match status" value="1"/>
</dbReference>
<name>A0ABP8YDN8_9ACTN</name>